<name>A0ABQ3AB11_9ACTN</name>
<dbReference type="EMBL" id="BMUU01000007">
    <property type="protein sequence ID" value="GGY44605.1"/>
    <property type="molecule type" value="Genomic_DNA"/>
</dbReference>
<reference evidence="3" key="1">
    <citation type="journal article" date="2019" name="Int. J. Syst. Evol. Microbiol.">
        <title>The Global Catalogue of Microorganisms (GCM) 10K type strain sequencing project: providing services to taxonomists for standard genome sequencing and annotation.</title>
        <authorList>
            <consortium name="The Broad Institute Genomics Platform"/>
            <consortium name="The Broad Institute Genome Sequencing Center for Infectious Disease"/>
            <person name="Wu L."/>
            <person name="Ma J."/>
        </authorList>
    </citation>
    <scope>NUCLEOTIDE SEQUENCE [LARGE SCALE GENOMIC DNA]</scope>
    <source>
        <strain evidence="3">JCM 4594</strain>
    </source>
</reference>
<protein>
    <submittedName>
        <fullName evidence="2">Uncharacterized protein</fullName>
    </submittedName>
</protein>
<feature type="region of interest" description="Disordered" evidence="1">
    <location>
        <begin position="53"/>
        <end position="83"/>
    </location>
</feature>
<keyword evidence="3" id="KW-1185">Reference proteome</keyword>
<evidence type="ECO:0000256" key="1">
    <source>
        <dbReference type="SAM" id="MobiDB-lite"/>
    </source>
</evidence>
<evidence type="ECO:0000313" key="3">
    <source>
        <dbReference type="Proteomes" id="UP000600946"/>
    </source>
</evidence>
<proteinExistence type="predicted"/>
<accession>A0ABQ3AB11</accession>
<evidence type="ECO:0000313" key="2">
    <source>
        <dbReference type="EMBL" id="GGY44605.1"/>
    </source>
</evidence>
<sequence length="83" mass="9375">METVREIEHESCHDHNREQQRDVFHLPRQSFDVSGGTNVSNLSERKVNWGGRSGDRGRFSLLAGDRGPFSARPRTASTAQKSH</sequence>
<gene>
    <name evidence="2" type="ORF">GCM10010326_43260</name>
</gene>
<organism evidence="2 3">
    <name type="scientific">Streptomyces xanthochromogenes</name>
    <dbReference type="NCBI Taxonomy" id="67384"/>
    <lineage>
        <taxon>Bacteria</taxon>
        <taxon>Bacillati</taxon>
        <taxon>Actinomycetota</taxon>
        <taxon>Actinomycetes</taxon>
        <taxon>Kitasatosporales</taxon>
        <taxon>Streptomycetaceae</taxon>
        <taxon>Streptomyces</taxon>
    </lineage>
</organism>
<dbReference type="Proteomes" id="UP000600946">
    <property type="component" value="Unassembled WGS sequence"/>
</dbReference>
<comment type="caution">
    <text evidence="2">The sequence shown here is derived from an EMBL/GenBank/DDBJ whole genome shotgun (WGS) entry which is preliminary data.</text>
</comment>